<dbReference type="InterPro" id="IPR025714">
    <property type="entry name" value="Methyltranfer_dom"/>
</dbReference>
<evidence type="ECO:0000313" key="5">
    <source>
        <dbReference type="EMBL" id="SFD66074.1"/>
    </source>
</evidence>
<feature type="binding site" evidence="2">
    <location>
        <position position="204"/>
    </location>
    <ligand>
        <name>S-adenosyl-L-methionine</name>
        <dbReference type="ChEBI" id="CHEBI:59789"/>
    </ligand>
</feature>
<keyword evidence="1" id="KW-0862">Zinc</keyword>
<dbReference type="PIRSF" id="PIRSF018249">
    <property type="entry name" value="MyrA_prd"/>
    <property type="match status" value="1"/>
</dbReference>
<dbReference type="GO" id="GO:0046872">
    <property type="term" value="F:metal ion binding"/>
    <property type="evidence" value="ECO:0007669"/>
    <property type="project" value="UniProtKB-KW"/>
</dbReference>
<keyword evidence="5" id="KW-0808">Transferase</keyword>
<dbReference type="GO" id="GO:0032259">
    <property type="term" value="P:methylation"/>
    <property type="evidence" value="ECO:0007669"/>
    <property type="project" value="UniProtKB-KW"/>
</dbReference>
<dbReference type="GO" id="GO:0008168">
    <property type="term" value="F:methyltransferase activity"/>
    <property type="evidence" value="ECO:0007669"/>
    <property type="project" value="UniProtKB-KW"/>
</dbReference>
<feature type="binding site" evidence="1">
    <location>
        <position position="44"/>
    </location>
    <ligand>
        <name>Zn(2+)</name>
        <dbReference type="ChEBI" id="CHEBI:29105"/>
    </ligand>
</feature>
<evidence type="ECO:0000313" key="6">
    <source>
        <dbReference type="Proteomes" id="UP000198855"/>
    </source>
</evidence>
<keyword evidence="1" id="KW-0479">Metal-binding</keyword>
<dbReference type="InterPro" id="IPR048647">
    <property type="entry name" value="RlmA_N"/>
</dbReference>
<reference evidence="6" key="1">
    <citation type="submission" date="2016-10" db="EMBL/GenBank/DDBJ databases">
        <authorList>
            <person name="Varghese N."/>
            <person name="Submissions S."/>
        </authorList>
    </citation>
    <scope>NUCLEOTIDE SEQUENCE [LARGE SCALE GENOMIC DNA]</scope>
    <source>
        <strain evidence="6">CGMCC 1.10784</strain>
    </source>
</reference>
<dbReference type="RefSeq" id="WP_425434515.1">
    <property type="nucleotide sequence ID" value="NZ_FOMT01000001.1"/>
</dbReference>
<dbReference type="STRING" id="1045775.SAMN05216378_0879"/>
<feature type="binding site" evidence="2">
    <location>
        <position position="82"/>
    </location>
    <ligand>
        <name>S-adenosyl-L-methionine</name>
        <dbReference type="ChEBI" id="CHEBI:59789"/>
    </ligand>
</feature>
<evidence type="ECO:0000256" key="1">
    <source>
        <dbReference type="PIRSR" id="PIRSR018249-1"/>
    </source>
</evidence>
<dbReference type="Pfam" id="PF21302">
    <property type="entry name" value="Zn_ribbon_RlmA"/>
    <property type="match status" value="1"/>
</dbReference>
<evidence type="ECO:0000256" key="2">
    <source>
        <dbReference type="PIRSR" id="PIRSR018249-2"/>
    </source>
</evidence>
<keyword evidence="2" id="KW-0949">S-adenosyl-L-methionine</keyword>
<feature type="binding site" evidence="1">
    <location>
        <position position="26"/>
    </location>
    <ligand>
        <name>Zn(2+)</name>
        <dbReference type="ChEBI" id="CHEBI:29105"/>
    </ligand>
</feature>
<accession>A0A1I1U5X8</accession>
<dbReference type="Pfam" id="PF13847">
    <property type="entry name" value="Methyltransf_31"/>
    <property type="match status" value="1"/>
</dbReference>
<feature type="domain" description="Methyltransferase" evidence="3">
    <location>
        <begin position="103"/>
        <end position="186"/>
    </location>
</feature>
<proteinExistence type="predicted"/>
<dbReference type="SUPFAM" id="SSF53335">
    <property type="entry name" value="S-adenosyl-L-methionine-dependent methyltransferases"/>
    <property type="match status" value="1"/>
</dbReference>
<name>A0A1I1U5X8_9BACL</name>
<protein>
    <submittedName>
        <fullName evidence="5">23S rRNA (Guanine745-N1)-methyltransferase</fullName>
    </submittedName>
</protein>
<dbReference type="EMBL" id="FOMT01000001">
    <property type="protein sequence ID" value="SFD66074.1"/>
    <property type="molecule type" value="Genomic_DNA"/>
</dbReference>
<feature type="binding site" evidence="2">
    <location>
        <begin position="112"/>
        <end position="113"/>
    </location>
    <ligand>
        <name>S-adenosyl-L-methionine</name>
        <dbReference type="ChEBI" id="CHEBI:59789"/>
    </ligand>
</feature>
<evidence type="ECO:0000259" key="3">
    <source>
        <dbReference type="Pfam" id="PF13847"/>
    </source>
</evidence>
<keyword evidence="5" id="KW-0489">Methyltransferase</keyword>
<dbReference type="InterPro" id="IPR016718">
    <property type="entry name" value="rRNA_m1G-MeTrfase_A_prd"/>
</dbReference>
<gene>
    <name evidence="5" type="ORF">SAMN05216378_0879</name>
</gene>
<evidence type="ECO:0000259" key="4">
    <source>
        <dbReference type="Pfam" id="PF21302"/>
    </source>
</evidence>
<feature type="binding site" evidence="1">
    <location>
        <position position="23"/>
    </location>
    <ligand>
        <name>Zn(2+)</name>
        <dbReference type="ChEBI" id="CHEBI:29105"/>
    </ligand>
</feature>
<organism evidence="5 6">
    <name type="scientific">Paenibacillus catalpae</name>
    <dbReference type="NCBI Taxonomy" id="1045775"/>
    <lineage>
        <taxon>Bacteria</taxon>
        <taxon>Bacillati</taxon>
        <taxon>Bacillota</taxon>
        <taxon>Bacilli</taxon>
        <taxon>Bacillales</taxon>
        <taxon>Paenibacillaceae</taxon>
        <taxon>Paenibacillus</taxon>
    </lineage>
</organism>
<dbReference type="Proteomes" id="UP000198855">
    <property type="component" value="Unassembled WGS sequence"/>
</dbReference>
<dbReference type="Gene3D" id="3.40.50.150">
    <property type="entry name" value="Vaccinia Virus protein VP39"/>
    <property type="match status" value="1"/>
</dbReference>
<feature type="binding site" evidence="1">
    <location>
        <position position="40"/>
    </location>
    <ligand>
        <name>Zn(2+)</name>
        <dbReference type="ChEBI" id="CHEBI:29105"/>
    </ligand>
</feature>
<sequence>MLKKSKKLMSAGKIESFQEIFICPLCKSQMQMVNLQSLVCGSQHCFDIAKQGYINLLSRASHAKYDKKIFEYRREISKGGLFNPLHAAVSEIITSQLPSNEPVSILDAGCGEGTHLNNIKKEINQKKNNPLLAVGIDISKEGISFAAAEYPNAIWCVADIANCPFNSQQFQFILNILSPANYSEFQRLITDDGLMIKIVPEQDYLIELREIFYKGSEKQVYSNSLTTSHFNEHFKLLDVESIRYQANLSEPLIEPLLGMTPLSWGTSKERIEKIRQMNLKQVTMDFKILIGKK</sequence>
<keyword evidence="6" id="KW-1185">Reference proteome</keyword>
<dbReference type="AlphaFoldDB" id="A0A1I1U5X8"/>
<dbReference type="InterPro" id="IPR029063">
    <property type="entry name" value="SAM-dependent_MTases_sf"/>
</dbReference>
<feature type="domain" description="23S rRNA (guanine(745)-N(1))-methyltransferase N-terminal" evidence="4">
    <location>
        <begin position="21"/>
        <end position="57"/>
    </location>
</feature>